<comment type="caution">
    <text evidence="2">The sequence shown here is derived from an EMBL/GenBank/DDBJ whole genome shotgun (WGS) entry which is preliminary data.</text>
</comment>
<proteinExistence type="predicted"/>
<dbReference type="RefSeq" id="WP_269010143.1">
    <property type="nucleotide sequence ID" value="NZ_JAANOH010000003.1"/>
</dbReference>
<name>A0ABT4JGF8_9BACT</name>
<reference evidence="2 3" key="1">
    <citation type="submission" date="2020-03" db="EMBL/GenBank/DDBJ databases">
        <authorList>
            <person name="Pitt A."/>
            <person name="Hahn M.W."/>
        </authorList>
    </citation>
    <scope>NUCLEOTIDE SEQUENCE [LARGE SCALE GENOMIC DNA]</scope>
    <source>
        <strain evidence="2 3">5A-MARBSE</strain>
    </source>
</reference>
<protein>
    <submittedName>
        <fullName evidence="2">MOSC domain-containing protein</fullName>
    </submittedName>
</protein>
<dbReference type="SUPFAM" id="SSF141673">
    <property type="entry name" value="MOSC N-terminal domain-like"/>
    <property type="match status" value="1"/>
</dbReference>
<gene>
    <name evidence="2" type="ORF">G9H61_07940</name>
</gene>
<dbReference type="PANTHER" id="PTHR14237:SF19">
    <property type="entry name" value="MITOCHONDRIAL AMIDOXIME REDUCING COMPONENT 1"/>
    <property type="match status" value="1"/>
</dbReference>
<dbReference type="Pfam" id="PF03476">
    <property type="entry name" value="MOSC_N"/>
    <property type="match status" value="1"/>
</dbReference>
<keyword evidence="3" id="KW-1185">Reference proteome</keyword>
<dbReference type="InterPro" id="IPR011037">
    <property type="entry name" value="Pyrv_Knase-like_insert_dom_sf"/>
</dbReference>
<dbReference type="PROSITE" id="PS51340">
    <property type="entry name" value="MOSC"/>
    <property type="match status" value="1"/>
</dbReference>
<dbReference type="Pfam" id="PF03473">
    <property type="entry name" value="MOSC"/>
    <property type="match status" value="1"/>
</dbReference>
<evidence type="ECO:0000313" key="3">
    <source>
        <dbReference type="Proteomes" id="UP001321186"/>
    </source>
</evidence>
<feature type="domain" description="MOSC" evidence="1">
    <location>
        <begin position="128"/>
        <end position="267"/>
    </location>
</feature>
<dbReference type="InterPro" id="IPR005303">
    <property type="entry name" value="MOCOS_middle"/>
</dbReference>
<dbReference type="PANTHER" id="PTHR14237">
    <property type="entry name" value="MOLYBDOPTERIN COFACTOR SULFURASE MOSC"/>
    <property type="match status" value="1"/>
</dbReference>
<organism evidence="2 3">
    <name type="scientific">Aquirufa ecclesiirivi</name>
    <dbReference type="NCBI Taxonomy" id="2715124"/>
    <lineage>
        <taxon>Bacteria</taxon>
        <taxon>Pseudomonadati</taxon>
        <taxon>Bacteroidota</taxon>
        <taxon>Cytophagia</taxon>
        <taxon>Cytophagales</taxon>
        <taxon>Flectobacillaceae</taxon>
        <taxon>Aquirufa</taxon>
    </lineage>
</organism>
<dbReference type="InterPro" id="IPR005302">
    <property type="entry name" value="MoCF_Sase_C"/>
</dbReference>
<accession>A0ABT4JGF8</accession>
<dbReference type="Proteomes" id="UP001321186">
    <property type="component" value="Unassembled WGS sequence"/>
</dbReference>
<evidence type="ECO:0000313" key="2">
    <source>
        <dbReference type="EMBL" id="MCZ2475372.1"/>
    </source>
</evidence>
<dbReference type="SUPFAM" id="SSF50800">
    <property type="entry name" value="PK beta-barrel domain-like"/>
    <property type="match status" value="1"/>
</dbReference>
<dbReference type="EMBL" id="JAANOH010000003">
    <property type="protein sequence ID" value="MCZ2475372.1"/>
    <property type="molecule type" value="Genomic_DNA"/>
</dbReference>
<sequence>MPVLEITQLYIYPIKSLGALSLEEAHVDIQGLAGDRRFMLVDEYGKFITQRSRPDLTRFQLRAHPDGFLVEDKQTGQTKCLSSSVQLGESMPVELWDDHLEARLVLEDWSPWFSHLLNEKVYLVQLSKDTPRFMPEKYQTPLSKESSFADALPILLCSEASYEALEKELGDQVDRLRFRPNIIVSGATAFEEDRWKQIQVGNVQLMGAKPCARCQLITVHPHQGTIQKEVLSALSQIRKIGNKVYFGQQFVPQILGKVAVGDRISVQVQQDAVY</sequence>
<evidence type="ECO:0000259" key="1">
    <source>
        <dbReference type="PROSITE" id="PS51340"/>
    </source>
</evidence>